<reference evidence="1 2" key="1">
    <citation type="journal article" date="2014" name="Genome Biol.">
        <title>Transcriptome and methylome profiling reveals relics of genome dominance in the mesopolyploid Brassica oleracea.</title>
        <authorList>
            <person name="Parkin I.A."/>
            <person name="Koh C."/>
            <person name="Tang H."/>
            <person name="Robinson S.J."/>
            <person name="Kagale S."/>
            <person name="Clarke W.E."/>
            <person name="Town C.D."/>
            <person name="Nixon J."/>
            <person name="Krishnakumar V."/>
            <person name="Bidwell S.L."/>
            <person name="Denoeud F."/>
            <person name="Belcram H."/>
            <person name="Links M.G."/>
            <person name="Just J."/>
            <person name="Clarke C."/>
            <person name="Bender T."/>
            <person name="Huebert T."/>
            <person name="Mason A.S."/>
            <person name="Pires J.C."/>
            <person name="Barker G."/>
            <person name="Moore J."/>
            <person name="Walley P.G."/>
            <person name="Manoli S."/>
            <person name="Batley J."/>
            <person name="Edwards D."/>
            <person name="Nelson M.N."/>
            <person name="Wang X."/>
            <person name="Paterson A.H."/>
            <person name="King G."/>
            <person name="Bancroft I."/>
            <person name="Chalhoub B."/>
            <person name="Sharpe A.G."/>
        </authorList>
    </citation>
    <scope>NUCLEOTIDE SEQUENCE</scope>
    <source>
        <strain evidence="1 2">cv. TO1000</strain>
    </source>
</reference>
<sequence>METEIGNQETARSTSLICDPVMADSIDKMAKMGGSQYGGCGPFSLGTRS</sequence>
<reference evidence="1" key="2">
    <citation type="submission" date="2015-03" db="UniProtKB">
        <authorList>
            <consortium name="EnsemblPlants"/>
        </authorList>
    </citation>
    <scope>IDENTIFICATION</scope>
</reference>
<dbReference type="Proteomes" id="UP000032141">
    <property type="component" value="Chromosome C5"/>
</dbReference>
<evidence type="ECO:0000313" key="1">
    <source>
        <dbReference type="EnsemblPlants" id="Bo5g055760.1"/>
    </source>
</evidence>
<organism evidence="1 2">
    <name type="scientific">Brassica oleracea var. oleracea</name>
    <dbReference type="NCBI Taxonomy" id="109376"/>
    <lineage>
        <taxon>Eukaryota</taxon>
        <taxon>Viridiplantae</taxon>
        <taxon>Streptophyta</taxon>
        <taxon>Embryophyta</taxon>
        <taxon>Tracheophyta</taxon>
        <taxon>Spermatophyta</taxon>
        <taxon>Magnoliopsida</taxon>
        <taxon>eudicotyledons</taxon>
        <taxon>Gunneridae</taxon>
        <taxon>Pentapetalae</taxon>
        <taxon>rosids</taxon>
        <taxon>malvids</taxon>
        <taxon>Brassicales</taxon>
        <taxon>Brassicaceae</taxon>
        <taxon>Brassiceae</taxon>
        <taxon>Brassica</taxon>
    </lineage>
</organism>
<protein>
    <submittedName>
        <fullName evidence="1">Uncharacterized protein</fullName>
    </submittedName>
</protein>
<evidence type="ECO:0000313" key="2">
    <source>
        <dbReference type="Proteomes" id="UP000032141"/>
    </source>
</evidence>
<accession>A0A0D3CE84</accession>
<proteinExistence type="predicted"/>
<name>A0A0D3CE84_BRAOL</name>
<dbReference type="Gramene" id="Bo5g055760.1">
    <property type="protein sequence ID" value="Bo5g055760.1"/>
    <property type="gene ID" value="Bo5g055760"/>
</dbReference>
<dbReference type="HOGENOM" id="CLU_3144820_0_0_1"/>
<dbReference type="EnsemblPlants" id="Bo5g055760.1">
    <property type="protein sequence ID" value="Bo5g055760.1"/>
    <property type="gene ID" value="Bo5g055760"/>
</dbReference>
<keyword evidence="2" id="KW-1185">Reference proteome</keyword>
<dbReference type="AlphaFoldDB" id="A0A0D3CE84"/>